<dbReference type="SUPFAM" id="SSF56281">
    <property type="entry name" value="Metallo-hydrolase/oxidoreductase"/>
    <property type="match status" value="1"/>
</dbReference>
<dbReference type="InterPro" id="IPR036866">
    <property type="entry name" value="RibonucZ/Hydroxyglut_hydro"/>
</dbReference>
<evidence type="ECO:0000256" key="1">
    <source>
        <dbReference type="ARBA" id="ARBA00022723"/>
    </source>
</evidence>
<proteinExistence type="predicted"/>
<dbReference type="InterPro" id="IPR001279">
    <property type="entry name" value="Metallo-B-lactamas"/>
</dbReference>
<dbReference type="Pfam" id="PF00753">
    <property type="entry name" value="Lactamase_B"/>
    <property type="match status" value="1"/>
</dbReference>
<dbReference type="GO" id="GO:0070813">
    <property type="term" value="P:hydrogen sulfide metabolic process"/>
    <property type="evidence" value="ECO:0007669"/>
    <property type="project" value="TreeGrafter"/>
</dbReference>
<sequence>MADTELQPVVDAIFEPDTCTWQYIVSDPATKDAVIIDSVLDYNPTTNTISNANAEKLLALISDRGYNIVAILETHAHADHLTAARYLQQALIRRGKPLAPICIGARITSVQHTFAAKYGVNPHEYDGVFDRLLPDGSTISIGNITCRILHLPGHTPDHVGYLIGSNVFVGDSLFQPDVGSARCDFPGGDARALFHSITTKLYSLPDDVRIYVGHDYPPGGPDDGRTEPRAWATVAEQRRTNKHVRDGVEEEQFIAWRKERDSSLAEPRLIHQSLQFNIRGGQLPEASEHGHRFFHLPLKISDDVWNWGFAPQG</sequence>
<protein>
    <submittedName>
        <fullName evidence="3">Beta-lactamase-like protein</fullName>
    </submittedName>
</protein>
<evidence type="ECO:0000313" key="4">
    <source>
        <dbReference type="Proteomes" id="UP001174936"/>
    </source>
</evidence>
<dbReference type="Proteomes" id="UP001174936">
    <property type="component" value="Unassembled WGS sequence"/>
</dbReference>
<dbReference type="PANTHER" id="PTHR43084:SF1">
    <property type="entry name" value="PERSULFIDE DIOXYGENASE ETHE1, MITOCHONDRIAL"/>
    <property type="match status" value="1"/>
</dbReference>
<dbReference type="CDD" id="cd07724">
    <property type="entry name" value="POD-like_MBL-fold"/>
    <property type="match status" value="1"/>
</dbReference>
<dbReference type="AlphaFoldDB" id="A0AA39YEY9"/>
<evidence type="ECO:0000313" key="3">
    <source>
        <dbReference type="EMBL" id="KAK0651114.1"/>
    </source>
</evidence>
<dbReference type="GO" id="GO:0050313">
    <property type="term" value="F:sulfur dioxygenase activity"/>
    <property type="evidence" value="ECO:0007669"/>
    <property type="project" value="InterPro"/>
</dbReference>
<dbReference type="EMBL" id="JAULSV010000002">
    <property type="protein sequence ID" value="KAK0651114.1"/>
    <property type="molecule type" value="Genomic_DNA"/>
</dbReference>
<name>A0AA39YEY9_9PEZI</name>
<keyword evidence="1" id="KW-0479">Metal-binding</keyword>
<dbReference type="PANTHER" id="PTHR43084">
    <property type="entry name" value="PERSULFIDE DIOXYGENASE ETHE1"/>
    <property type="match status" value="1"/>
</dbReference>
<accession>A0AA39YEY9</accession>
<keyword evidence="4" id="KW-1185">Reference proteome</keyword>
<dbReference type="InterPro" id="IPR044528">
    <property type="entry name" value="POD-like_MBL-fold"/>
</dbReference>
<feature type="domain" description="Metallo-beta-lactamase" evidence="2">
    <location>
        <begin position="19"/>
        <end position="214"/>
    </location>
</feature>
<gene>
    <name evidence="3" type="ORF">B0T16DRAFT_403187</name>
</gene>
<organism evidence="3 4">
    <name type="scientific">Cercophora newfieldiana</name>
    <dbReference type="NCBI Taxonomy" id="92897"/>
    <lineage>
        <taxon>Eukaryota</taxon>
        <taxon>Fungi</taxon>
        <taxon>Dikarya</taxon>
        <taxon>Ascomycota</taxon>
        <taxon>Pezizomycotina</taxon>
        <taxon>Sordariomycetes</taxon>
        <taxon>Sordariomycetidae</taxon>
        <taxon>Sordariales</taxon>
        <taxon>Lasiosphaeriaceae</taxon>
        <taxon>Cercophora</taxon>
    </lineage>
</organism>
<comment type="caution">
    <text evidence="3">The sequence shown here is derived from an EMBL/GenBank/DDBJ whole genome shotgun (WGS) entry which is preliminary data.</text>
</comment>
<dbReference type="GO" id="GO:0006749">
    <property type="term" value="P:glutathione metabolic process"/>
    <property type="evidence" value="ECO:0007669"/>
    <property type="project" value="InterPro"/>
</dbReference>
<dbReference type="Gene3D" id="3.60.15.10">
    <property type="entry name" value="Ribonuclease Z/Hydroxyacylglutathione hydrolase-like"/>
    <property type="match status" value="1"/>
</dbReference>
<dbReference type="GO" id="GO:0046872">
    <property type="term" value="F:metal ion binding"/>
    <property type="evidence" value="ECO:0007669"/>
    <property type="project" value="UniProtKB-KW"/>
</dbReference>
<dbReference type="SMART" id="SM00849">
    <property type="entry name" value="Lactamase_B"/>
    <property type="match status" value="1"/>
</dbReference>
<dbReference type="InterPro" id="IPR051682">
    <property type="entry name" value="Mito_Persulfide_Diox"/>
</dbReference>
<evidence type="ECO:0000259" key="2">
    <source>
        <dbReference type="SMART" id="SM00849"/>
    </source>
</evidence>
<reference evidence="3" key="1">
    <citation type="submission" date="2023-06" db="EMBL/GenBank/DDBJ databases">
        <title>Genome-scale phylogeny and comparative genomics of the fungal order Sordariales.</title>
        <authorList>
            <consortium name="Lawrence Berkeley National Laboratory"/>
            <person name="Hensen N."/>
            <person name="Bonometti L."/>
            <person name="Westerberg I."/>
            <person name="Brannstrom I.O."/>
            <person name="Guillou S."/>
            <person name="Cros-Aarteil S."/>
            <person name="Calhoun S."/>
            <person name="Haridas S."/>
            <person name="Kuo A."/>
            <person name="Mondo S."/>
            <person name="Pangilinan J."/>
            <person name="Riley R."/>
            <person name="Labutti K."/>
            <person name="Andreopoulos B."/>
            <person name="Lipzen A."/>
            <person name="Chen C."/>
            <person name="Yanf M."/>
            <person name="Daum C."/>
            <person name="Ng V."/>
            <person name="Clum A."/>
            <person name="Steindorff A."/>
            <person name="Ohm R."/>
            <person name="Martin F."/>
            <person name="Silar P."/>
            <person name="Natvig D."/>
            <person name="Lalanne C."/>
            <person name="Gautier V."/>
            <person name="Ament-Velasquez S.L."/>
            <person name="Kruys A."/>
            <person name="Hutchinson M.I."/>
            <person name="Powell A.J."/>
            <person name="Barry K."/>
            <person name="Miller A.N."/>
            <person name="Grigoriev I.V."/>
            <person name="Debuchy R."/>
            <person name="Gladieux P."/>
            <person name="Thoren M.H."/>
            <person name="Johannesson H."/>
        </authorList>
    </citation>
    <scope>NUCLEOTIDE SEQUENCE</scope>
    <source>
        <strain evidence="3">SMH2532-1</strain>
    </source>
</reference>